<gene>
    <name evidence="2" type="ORF">EV684_111145</name>
</gene>
<proteinExistence type="predicted"/>
<evidence type="ECO:0000313" key="2">
    <source>
        <dbReference type="EMBL" id="TCP00940.1"/>
    </source>
</evidence>
<dbReference type="OrthoDB" id="8913478at2"/>
<reference evidence="2 3" key="1">
    <citation type="submission" date="2019-03" db="EMBL/GenBank/DDBJ databases">
        <title>Genomic Encyclopedia of Type Strains, Phase IV (KMG-IV): sequencing the most valuable type-strain genomes for metagenomic binning, comparative biology and taxonomic classification.</title>
        <authorList>
            <person name="Goeker M."/>
        </authorList>
    </citation>
    <scope>NUCLEOTIDE SEQUENCE [LARGE SCALE GENOMIC DNA]</scope>
    <source>
        <strain evidence="2 3">DSM 1709</strain>
    </source>
</reference>
<dbReference type="AlphaFoldDB" id="A0A4R2M484"/>
<feature type="compositionally biased region" description="Low complexity" evidence="1">
    <location>
        <begin position="134"/>
        <end position="150"/>
    </location>
</feature>
<dbReference type="RefSeq" id="WP_132648561.1">
    <property type="nucleotide sequence ID" value="NZ_CP181386.1"/>
</dbReference>
<organism evidence="2 3">
    <name type="scientific">Rubrivivax gelatinosus</name>
    <name type="common">Rhodocyclus gelatinosus</name>
    <name type="synonym">Rhodopseudomonas gelatinosa</name>
    <dbReference type="NCBI Taxonomy" id="28068"/>
    <lineage>
        <taxon>Bacteria</taxon>
        <taxon>Pseudomonadati</taxon>
        <taxon>Pseudomonadota</taxon>
        <taxon>Betaproteobacteria</taxon>
        <taxon>Burkholderiales</taxon>
        <taxon>Sphaerotilaceae</taxon>
        <taxon>Rubrivivax</taxon>
    </lineage>
</organism>
<name>A0A4R2M484_RUBGE</name>
<feature type="region of interest" description="Disordered" evidence="1">
    <location>
        <begin position="115"/>
        <end position="150"/>
    </location>
</feature>
<evidence type="ECO:0000256" key="1">
    <source>
        <dbReference type="SAM" id="MobiDB-lite"/>
    </source>
</evidence>
<dbReference type="EMBL" id="SLXD01000011">
    <property type="protein sequence ID" value="TCP00940.1"/>
    <property type="molecule type" value="Genomic_DNA"/>
</dbReference>
<dbReference type="Proteomes" id="UP000295106">
    <property type="component" value="Unassembled WGS sequence"/>
</dbReference>
<evidence type="ECO:0000313" key="3">
    <source>
        <dbReference type="Proteomes" id="UP000295106"/>
    </source>
</evidence>
<dbReference type="GeneID" id="99683140"/>
<accession>A0A4R2M484</accession>
<sequence>MLNRLPSYLPPLSVMLGDIGSPSTAELARAFGVTERVAKKWRALDEAPRPVLLALFWLTRWGQSAVDADAVNASRLHASIAVALQREVDRLHAQLAWLTGLADFGSANAPTLESHAPGPRLVLVHPPGERHSGAGQAPADAARATAGTPR</sequence>
<protein>
    <submittedName>
        <fullName evidence="2">Uncharacterized protein</fullName>
    </submittedName>
</protein>
<comment type="caution">
    <text evidence="2">The sequence shown here is derived from an EMBL/GenBank/DDBJ whole genome shotgun (WGS) entry which is preliminary data.</text>
</comment>